<dbReference type="Proteomes" id="UP000633278">
    <property type="component" value="Unassembled WGS sequence"/>
</dbReference>
<evidence type="ECO:0000313" key="3">
    <source>
        <dbReference type="EMBL" id="GGH01942.1"/>
    </source>
</evidence>
<dbReference type="PROSITE" id="PS00194">
    <property type="entry name" value="THIOREDOXIN_1"/>
    <property type="match status" value="1"/>
</dbReference>
<proteinExistence type="predicted"/>
<dbReference type="PROSITE" id="PS51257">
    <property type="entry name" value="PROKAR_LIPOPROTEIN"/>
    <property type="match status" value="1"/>
</dbReference>
<evidence type="ECO:0000256" key="1">
    <source>
        <dbReference type="ARBA" id="ARBA00023284"/>
    </source>
</evidence>
<dbReference type="EMBL" id="BMJW01000003">
    <property type="protein sequence ID" value="GGH01942.1"/>
    <property type="molecule type" value="Genomic_DNA"/>
</dbReference>
<name>A0A917MEZ0_9FLAO</name>
<dbReference type="GO" id="GO:0015035">
    <property type="term" value="F:protein-disulfide reductase activity"/>
    <property type="evidence" value="ECO:0007669"/>
    <property type="project" value="TreeGrafter"/>
</dbReference>
<organism evidence="3 4">
    <name type="scientific">Polaribacter pacificus</name>
    <dbReference type="NCBI Taxonomy" id="1775173"/>
    <lineage>
        <taxon>Bacteria</taxon>
        <taxon>Pseudomonadati</taxon>
        <taxon>Bacteroidota</taxon>
        <taxon>Flavobacteriia</taxon>
        <taxon>Flavobacteriales</taxon>
        <taxon>Flavobacteriaceae</taxon>
    </lineage>
</organism>
<dbReference type="AlphaFoldDB" id="A0A917MEZ0"/>
<keyword evidence="1" id="KW-0676">Redox-active center</keyword>
<evidence type="ECO:0000313" key="4">
    <source>
        <dbReference type="Proteomes" id="UP000633278"/>
    </source>
</evidence>
<dbReference type="Gene3D" id="3.40.30.10">
    <property type="entry name" value="Glutaredoxin"/>
    <property type="match status" value="1"/>
</dbReference>
<keyword evidence="4" id="KW-1185">Reference proteome</keyword>
<dbReference type="GO" id="GO:0045454">
    <property type="term" value="P:cell redox homeostasis"/>
    <property type="evidence" value="ECO:0007669"/>
    <property type="project" value="TreeGrafter"/>
</dbReference>
<accession>A0A917MEZ0</accession>
<dbReference type="SUPFAM" id="SSF52833">
    <property type="entry name" value="Thioredoxin-like"/>
    <property type="match status" value="1"/>
</dbReference>
<dbReference type="PROSITE" id="PS51352">
    <property type="entry name" value="THIOREDOXIN_2"/>
    <property type="match status" value="1"/>
</dbReference>
<comment type="caution">
    <text evidence="3">The sequence shown here is derived from an EMBL/GenBank/DDBJ whole genome shotgun (WGS) entry which is preliminary data.</text>
</comment>
<dbReference type="InterPro" id="IPR017937">
    <property type="entry name" value="Thioredoxin_CS"/>
</dbReference>
<reference evidence="3" key="1">
    <citation type="journal article" date="2014" name="Int. J. Syst. Evol. Microbiol.">
        <title>Complete genome sequence of Corynebacterium casei LMG S-19264T (=DSM 44701T), isolated from a smear-ripened cheese.</title>
        <authorList>
            <consortium name="US DOE Joint Genome Institute (JGI-PGF)"/>
            <person name="Walter F."/>
            <person name="Albersmeier A."/>
            <person name="Kalinowski J."/>
            <person name="Ruckert C."/>
        </authorList>
    </citation>
    <scope>NUCLEOTIDE SEQUENCE</scope>
    <source>
        <strain evidence="3">CGMCC 1.15763</strain>
    </source>
</reference>
<reference evidence="3" key="2">
    <citation type="submission" date="2020-09" db="EMBL/GenBank/DDBJ databases">
        <authorList>
            <person name="Sun Q."/>
            <person name="Zhou Y."/>
        </authorList>
    </citation>
    <scope>NUCLEOTIDE SEQUENCE</scope>
    <source>
        <strain evidence="3">CGMCC 1.15763</strain>
    </source>
</reference>
<feature type="domain" description="Thioredoxin" evidence="2">
    <location>
        <begin position="19"/>
        <end position="146"/>
    </location>
</feature>
<dbReference type="InterPro" id="IPR013766">
    <property type="entry name" value="Thioredoxin_domain"/>
</dbReference>
<dbReference type="PANTHER" id="PTHR32234:SF0">
    <property type="entry name" value="THIOL:DISULFIDE INTERCHANGE PROTEIN DSBD"/>
    <property type="match status" value="1"/>
</dbReference>
<dbReference type="InterPro" id="IPR036249">
    <property type="entry name" value="Thioredoxin-like_sf"/>
</dbReference>
<evidence type="ECO:0000259" key="2">
    <source>
        <dbReference type="PROSITE" id="PS51352"/>
    </source>
</evidence>
<gene>
    <name evidence="3" type="ORF">GCM10011416_20920</name>
</gene>
<sequence length="396" mass="46023">MKYISLIAVAVFLLGCNQKKNSTKTENFISIDQDYELALKTASKENKLLFIDFYTTWCAPCKEVDELVFQNDSIQQILKKDYVFLRYNAENDTVFHLSKKHHVSSYPTGLVLNSNGYVVNRKYGFPGDDFKSLSKSVLEFTTQSKELSKQAKFLDGYSNSISISKYPKFYIDYINRTNTKINPSELNAYWAKEQDVFSEEYFSTLIYFAREASNTISNTTLQNKKKYVALFGKTDVDILFYFLTSGKFNTAILEKDQLKYDEAIVFAKEALSKSWTDDILPSFEIDFLKAQNKWRTVFEINHQLKKEGKFSSGEINYFCWDVYQNCDDMEVVKKCLSWMQEVISEEPSYAFLDTYAFLMYKSGDKNETKKIVEVAIEAAIKENKKTEDLKKLLNKL</sequence>
<dbReference type="RefSeq" id="WP_188599297.1">
    <property type="nucleotide sequence ID" value="NZ_BMJW01000003.1"/>
</dbReference>
<dbReference type="PANTHER" id="PTHR32234">
    <property type="entry name" value="THIOL:DISULFIDE INTERCHANGE PROTEIN DSBD"/>
    <property type="match status" value="1"/>
</dbReference>
<protein>
    <recommendedName>
        <fullName evidence="2">Thioredoxin domain-containing protein</fullName>
    </recommendedName>
</protein>
<dbReference type="Pfam" id="PF13899">
    <property type="entry name" value="Thioredoxin_7"/>
    <property type="match status" value="1"/>
</dbReference>